<organism evidence="2 3">
    <name type="scientific">Desulfurella multipotens</name>
    <dbReference type="NCBI Taxonomy" id="79269"/>
    <lineage>
        <taxon>Bacteria</taxon>
        <taxon>Pseudomonadati</taxon>
        <taxon>Campylobacterota</taxon>
        <taxon>Desulfurellia</taxon>
        <taxon>Desulfurellales</taxon>
        <taxon>Desulfurellaceae</taxon>
        <taxon>Desulfurella</taxon>
    </lineage>
</organism>
<sequence>MNLNLLKKFCEFKSVEKTADYFGISIDDFFGKIKQICEELEKCNYLAKKNQLSNLDTTLTVFIDGASSNNPGSAGIGIVFMQNGEIIKTVSEYIGEKTNNEAEYTALIRALEIGLDLGVKSIEVFSDSELIVKQVLGKYAVKQDHLKRLNQKVLSLIDKFEHFEIKHISRNLNSQADKLAKSAIEHSGKQAHK</sequence>
<dbReference type="Pfam" id="PF13456">
    <property type="entry name" value="RVT_3"/>
    <property type="match status" value="1"/>
</dbReference>
<dbReference type="SUPFAM" id="SSF53098">
    <property type="entry name" value="Ribonuclease H-like"/>
    <property type="match status" value="1"/>
</dbReference>
<dbReference type="AlphaFoldDB" id="A0A1G6K5Q5"/>
<evidence type="ECO:0000313" key="2">
    <source>
        <dbReference type="EMBL" id="SDC26294.1"/>
    </source>
</evidence>
<dbReference type="CDD" id="cd09279">
    <property type="entry name" value="RNase_HI_like"/>
    <property type="match status" value="1"/>
</dbReference>
<dbReference type="EMBL" id="FMYU01000003">
    <property type="protein sequence ID" value="SDC26294.1"/>
    <property type="molecule type" value="Genomic_DNA"/>
</dbReference>
<reference evidence="3" key="1">
    <citation type="submission" date="2016-10" db="EMBL/GenBank/DDBJ databases">
        <authorList>
            <person name="Varghese N."/>
            <person name="Submissions S."/>
        </authorList>
    </citation>
    <scope>NUCLEOTIDE SEQUENCE [LARGE SCALE GENOMIC DNA]</scope>
    <source>
        <strain evidence="3">DSM 8415</strain>
    </source>
</reference>
<gene>
    <name evidence="2" type="ORF">SAMN05660835_00570</name>
</gene>
<dbReference type="FunFam" id="3.30.420.10:FF:000076">
    <property type="entry name" value="RBR-type E3 ubiquitin transferase"/>
    <property type="match status" value="1"/>
</dbReference>
<dbReference type="InterPro" id="IPR002156">
    <property type="entry name" value="RNaseH_domain"/>
</dbReference>
<accession>A0A1G6K5Q5</accession>
<name>A0A1G6K5Q5_9BACT</name>
<dbReference type="OrthoDB" id="7845843at2"/>
<dbReference type="RefSeq" id="WP_092128040.1">
    <property type="nucleotide sequence ID" value="NZ_FMYU01000003.1"/>
</dbReference>
<proteinExistence type="predicted"/>
<evidence type="ECO:0000313" key="3">
    <source>
        <dbReference type="Proteomes" id="UP000199411"/>
    </source>
</evidence>
<dbReference type="InterPro" id="IPR036397">
    <property type="entry name" value="RNaseH_sf"/>
</dbReference>
<dbReference type="PANTHER" id="PTHR48475:SF1">
    <property type="entry name" value="RNASE H TYPE-1 DOMAIN-CONTAINING PROTEIN"/>
    <property type="match status" value="1"/>
</dbReference>
<dbReference type="GO" id="GO:0003676">
    <property type="term" value="F:nucleic acid binding"/>
    <property type="evidence" value="ECO:0007669"/>
    <property type="project" value="InterPro"/>
</dbReference>
<keyword evidence="3" id="KW-1185">Reference proteome</keyword>
<dbReference type="Proteomes" id="UP000199411">
    <property type="component" value="Unassembled WGS sequence"/>
</dbReference>
<dbReference type="GO" id="GO:0004523">
    <property type="term" value="F:RNA-DNA hybrid ribonuclease activity"/>
    <property type="evidence" value="ECO:0007669"/>
    <property type="project" value="InterPro"/>
</dbReference>
<feature type="domain" description="RNase H type-1" evidence="1">
    <location>
        <begin position="55"/>
        <end position="185"/>
    </location>
</feature>
<dbReference type="PROSITE" id="PS50879">
    <property type="entry name" value="RNASE_H_1"/>
    <property type="match status" value="1"/>
</dbReference>
<dbReference type="PANTHER" id="PTHR48475">
    <property type="entry name" value="RIBONUCLEASE H"/>
    <property type="match status" value="1"/>
</dbReference>
<dbReference type="InterPro" id="IPR012337">
    <property type="entry name" value="RNaseH-like_sf"/>
</dbReference>
<dbReference type="Gene3D" id="3.30.420.10">
    <property type="entry name" value="Ribonuclease H-like superfamily/Ribonuclease H"/>
    <property type="match status" value="1"/>
</dbReference>
<protein>
    <submittedName>
        <fullName evidence="2">Ribonuclease HI</fullName>
    </submittedName>
</protein>
<evidence type="ECO:0000259" key="1">
    <source>
        <dbReference type="PROSITE" id="PS50879"/>
    </source>
</evidence>